<dbReference type="InterPro" id="IPR040269">
    <property type="entry name" value="VAB"/>
</dbReference>
<dbReference type="Proteomes" id="UP001341281">
    <property type="component" value="Chromosome 08"/>
</dbReference>
<dbReference type="InterPro" id="IPR013666">
    <property type="entry name" value="PH_pln"/>
</dbReference>
<evidence type="ECO:0000259" key="3">
    <source>
        <dbReference type="Pfam" id="PF08458"/>
    </source>
</evidence>
<dbReference type="GO" id="GO:0009734">
    <property type="term" value="P:auxin-activated signaling pathway"/>
    <property type="evidence" value="ECO:0007669"/>
    <property type="project" value="TreeGrafter"/>
</dbReference>
<feature type="compositionally biased region" description="Low complexity" evidence="1">
    <location>
        <begin position="122"/>
        <end position="139"/>
    </location>
</feature>
<evidence type="ECO:0000259" key="2">
    <source>
        <dbReference type="Pfam" id="PF05703"/>
    </source>
</evidence>
<feature type="region of interest" description="Disordered" evidence="1">
    <location>
        <begin position="115"/>
        <end position="195"/>
    </location>
</feature>
<evidence type="ECO:0008006" key="6">
    <source>
        <dbReference type="Google" id="ProtNLM"/>
    </source>
</evidence>
<dbReference type="AlphaFoldDB" id="A0AAQ3XCC3"/>
<dbReference type="PANTHER" id="PTHR31351">
    <property type="entry name" value="EXPRESSED PROTEIN"/>
    <property type="match status" value="1"/>
</dbReference>
<dbReference type="GO" id="GO:0010087">
    <property type="term" value="P:phloem or xylem histogenesis"/>
    <property type="evidence" value="ECO:0007669"/>
    <property type="project" value="TreeGrafter"/>
</dbReference>
<dbReference type="GO" id="GO:0010305">
    <property type="term" value="P:leaf vascular tissue pattern formation"/>
    <property type="evidence" value="ECO:0007669"/>
    <property type="project" value="TreeGrafter"/>
</dbReference>
<organism evidence="4 5">
    <name type="scientific">Paspalum notatum var. saurae</name>
    <dbReference type="NCBI Taxonomy" id="547442"/>
    <lineage>
        <taxon>Eukaryota</taxon>
        <taxon>Viridiplantae</taxon>
        <taxon>Streptophyta</taxon>
        <taxon>Embryophyta</taxon>
        <taxon>Tracheophyta</taxon>
        <taxon>Spermatophyta</taxon>
        <taxon>Magnoliopsida</taxon>
        <taxon>Liliopsida</taxon>
        <taxon>Poales</taxon>
        <taxon>Poaceae</taxon>
        <taxon>PACMAD clade</taxon>
        <taxon>Panicoideae</taxon>
        <taxon>Andropogonodae</taxon>
        <taxon>Paspaleae</taxon>
        <taxon>Paspalinae</taxon>
        <taxon>Paspalum</taxon>
    </lineage>
</organism>
<evidence type="ECO:0000313" key="4">
    <source>
        <dbReference type="EMBL" id="WVZ91167.1"/>
    </source>
</evidence>
<dbReference type="Pfam" id="PF08458">
    <property type="entry name" value="PH_2"/>
    <property type="match status" value="1"/>
</dbReference>
<protein>
    <recommendedName>
        <fullName evidence="6">VAN3-binding protein</fullName>
    </recommendedName>
</protein>
<feature type="compositionally biased region" description="Basic and acidic residues" evidence="1">
    <location>
        <begin position="177"/>
        <end position="191"/>
    </location>
</feature>
<accession>A0AAQ3XCC3</accession>
<evidence type="ECO:0000256" key="1">
    <source>
        <dbReference type="SAM" id="MobiDB-lite"/>
    </source>
</evidence>
<name>A0AAQ3XCC3_PASNO</name>
<dbReference type="Pfam" id="PF05703">
    <property type="entry name" value="Auxin_canalis"/>
    <property type="match status" value="1"/>
</dbReference>
<keyword evidence="5" id="KW-1185">Reference proteome</keyword>
<feature type="compositionally biased region" description="Basic residues" evidence="1">
    <location>
        <begin position="331"/>
        <end position="340"/>
    </location>
</feature>
<feature type="domain" description="VAN3-binding protein-like auxin canalisation" evidence="2">
    <location>
        <begin position="25"/>
        <end position="317"/>
    </location>
</feature>
<sequence>MTDAGGAGGARRVGGGGGGLPARPPEPARDPLEFLSRSWSASAADVSRALAAAPAPGLGLGAGAAIAEDVTGELLLDADSAAYAAGSSFSFASAATSQLVLDRIMAQAQSSLDVSPLTSGRLSHSSGPLNGGSSLSDSPPVSPEIDDTKFCRAASTPKPHAQAQPYTRGGSKTVGRWLKDRKERRKEEARAHNAQVHAAVSVAAVAAAVAAVAAATAAASSSSSSGGRDDRAARTDMSVASAATLVAAQCVEAAEALGAEREHLAAAVASAVSVRTPSDVATVTAAAATALRGAATLRARALKEAWNVAAVIPVEKGAMAAAGGGGGGHRQLQHGHKHIGQMKPPPPIQLQQRSRELESSNSSSSCFSDELVLAEESNFLGICTQELLARGTELLKRTRKGSLHWKVVSVYINRMGVVMLKMKSRHVGGTITKKKKSVVVDVCRDVAAWPGRHLLEGGEHRRYFGLRTAEQRVIEFECGSQREHEMWTKGVARLLSIVDARKRLV</sequence>
<dbReference type="EMBL" id="CP144752">
    <property type="protein sequence ID" value="WVZ91167.1"/>
    <property type="molecule type" value="Genomic_DNA"/>
</dbReference>
<gene>
    <name evidence="4" type="ORF">U9M48_037372</name>
</gene>
<proteinExistence type="predicted"/>
<dbReference type="PANTHER" id="PTHR31351:SF18">
    <property type="entry name" value="VAN3-BINDING PROTEIN"/>
    <property type="match status" value="1"/>
</dbReference>
<feature type="domain" description="Pleckstrin-like plant" evidence="3">
    <location>
        <begin position="393"/>
        <end position="498"/>
    </location>
</feature>
<evidence type="ECO:0000313" key="5">
    <source>
        <dbReference type="Proteomes" id="UP001341281"/>
    </source>
</evidence>
<feature type="region of interest" description="Disordered" evidence="1">
    <location>
        <begin position="322"/>
        <end position="362"/>
    </location>
</feature>
<reference evidence="4 5" key="1">
    <citation type="submission" date="2024-02" db="EMBL/GenBank/DDBJ databases">
        <title>High-quality chromosome-scale genome assembly of Pensacola bahiagrass (Paspalum notatum Flugge var. saurae).</title>
        <authorList>
            <person name="Vega J.M."/>
            <person name="Podio M."/>
            <person name="Orjuela J."/>
            <person name="Siena L.A."/>
            <person name="Pessino S.C."/>
            <person name="Combes M.C."/>
            <person name="Mariac C."/>
            <person name="Albertini E."/>
            <person name="Pupilli F."/>
            <person name="Ortiz J.P.A."/>
            <person name="Leblanc O."/>
        </authorList>
    </citation>
    <scope>NUCLEOTIDE SEQUENCE [LARGE SCALE GENOMIC DNA]</scope>
    <source>
        <strain evidence="4">R1</strain>
        <tissue evidence="4">Leaf</tissue>
    </source>
</reference>
<dbReference type="InterPro" id="IPR008546">
    <property type="entry name" value="VAN3-bd-like_auxin_canal"/>
</dbReference>
<feature type="compositionally biased region" description="Gly residues" evidence="1">
    <location>
        <begin position="1"/>
        <end position="20"/>
    </location>
</feature>
<feature type="region of interest" description="Disordered" evidence="1">
    <location>
        <begin position="1"/>
        <end position="31"/>
    </location>
</feature>